<reference evidence="3" key="1">
    <citation type="journal article" date="2019" name="Int. J. Syst. Evol. Microbiol.">
        <title>The Global Catalogue of Microorganisms (GCM) 10K type strain sequencing project: providing services to taxonomists for standard genome sequencing and annotation.</title>
        <authorList>
            <consortium name="The Broad Institute Genomics Platform"/>
            <consortium name="The Broad Institute Genome Sequencing Center for Infectious Disease"/>
            <person name="Wu L."/>
            <person name="Ma J."/>
        </authorList>
    </citation>
    <scope>NUCLEOTIDE SEQUENCE [LARGE SCALE GENOMIC DNA]</scope>
    <source>
        <strain evidence="3">JCM 14307</strain>
    </source>
</reference>
<comment type="caution">
    <text evidence="2">The sequence shown here is derived from an EMBL/GenBank/DDBJ whole genome shotgun (WGS) entry which is preliminary data.</text>
</comment>
<evidence type="ECO:0000313" key="3">
    <source>
        <dbReference type="Proteomes" id="UP001500280"/>
    </source>
</evidence>
<dbReference type="Gene3D" id="3.30.450.40">
    <property type="match status" value="1"/>
</dbReference>
<keyword evidence="1" id="KW-1133">Transmembrane helix</keyword>
<dbReference type="EMBL" id="BAAANF010000019">
    <property type="protein sequence ID" value="GAA1703958.1"/>
    <property type="molecule type" value="Genomic_DNA"/>
</dbReference>
<gene>
    <name evidence="2" type="ORF">GCM10009745_59320</name>
</gene>
<evidence type="ECO:0000256" key="1">
    <source>
        <dbReference type="SAM" id="Phobius"/>
    </source>
</evidence>
<name>A0ABP4UE71_9ACTN</name>
<protein>
    <recommendedName>
        <fullName evidence="4">GAF domain-containing protein</fullName>
    </recommendedName>
</protein>
<feature type="transmembrane region" description="Helical" evidence="1">
    <location>
        <begin position="27"/>
        <end position="47"/>
    </location>
</feature>
<keyword evidence="1" id="KW-0472">Membrane</keyword>
<evidence type="ECO:0008006" key="4">
    <source>
        <dbReference type="Google" id="ProtNLM"/>
    </source>
</evidence>
<sequence length="303" mass="33014">MLEFNGRRRSEAPDVRPWYRRLSWWRLSLWGVVIAAGLGAWALQVDYGEVLPDQTGWWIFSGDRKKIIRLMGMVCAAVIVAIPAFLAWEAGVRAKRAGAREKDEIAFRVQTVNGVIAPLAEHLGALAQLDPGETLPRQRLAGAAETATLAGLANLHGGADAGVRVCLYLVEGDISDRRLVFRHRAGRGNSKPMRAVYEGDGGRGTETFNALDAREPRTWRYVEGETPAVGWNPRKKYRSFMAVPVASGDTLFGMISIDAVDPAAFHVAVDLPTIQTVAGLYAAFLAGMSAPKDHPDQSGATFM</sequence>
<accession>A0ABP4UE71</accession>
<dbReference type="RefSeq" id="WP_344159003.1">
    <property type="nucleotide sequence ID" value="NZ_BAAANF010000019.1"/>
</dbReference>
<proteinExistence type="predicted"/>
<organism evidence="2 3">
    <name type="scientific">Kribbella yunnanensis</name>
    <dbReference type="NCBI Taxonomy" id="190194"/>
    <lineage>
        <taxon>Bacteria</taxon>
        <taxon>Bacillati</taxon>
        <taxon>Actinomycetota</taxon>
        <taxon>Actinomycetes</taxon>
        <taxon>Propionibacteriales</taxon>
        <taxon>Kribbellaceae</taxon>
        <taxon>Kribbella</taxon>
    </lineage>
</organism>
<evidence type="ECO:0000313" key="2">
    <source>
        <dbReference type="EMBL" id="GAA1703958.1"/>
    </source>
</evidence>
<feature type="transmembrane region" description="Helical" evidence="1">
    <location>
        <begin position="67"/>
        <end position="88"/>
    </location>
</feature>
<dbReference type="Proteomes" id="UP001500280">
    <property type="component" value="Unassembled WGS sequence"/>
</dbReference>
<keyword evidence="3" id="KW-1185">Reference proteome</keyword>
<dbReference type="InterPro" id="IPR029016">
    <property type="entry name" value="GAF-like_dom_sf"/>
</dbReference>
<keyword evidence="1" id="KW-0812">Transmembrane</keyword>